<evidence type="ECO:0000313" key="2">
    <source>
        <dbReference type="Proteomes" id="UP001066276"/>
    </source>
</evidence>
<protein>
    <submittedName>
        <fullName evidence="1">Uncharacterized protein</fullName>
    </submittedName>
</protein>
<name>A0AAV7VMW0_PLEWA</name>
<dbReference type="EMBL" id="JANPWB010000003">
    <property type="protein sequence ID" value="KAJ1202032.1"/>
    <property type="molecule type" value="Genomic_DNA"/>
</dbReference>
<reference evidence="1" key="1">
    <citation type="journal article" date="2022" name="bioRxiv">
        <title>Sequencing and chromosome-scale assembly of the giantPleurodeles waltlgenome.</title>
        <authorList>
            <person name="Brown T."/>
            <person name="Elewa A."/>
            <person name="Iarovenko S."/>
            <person name="Subramanian E."/>
            <person name="Araus A.J."/>
            <person name="Petzold A."/>
            <person name="Susuki M."/>
            <person name="Suzuki K.-i.T."/>
            <person name="Hayashi T."/>
            <person name="Toyoda A."/>
            <person name="Oliveira C."/>
            <person name="Osipova E."/>
            <person name="Leigh N.D."/>
            <person name="Simon A."/>
            <person name="Yun M.H."/>
        </authorList>
    </citation>
    <scope>NUCLEOTIDE SEQUENCE</scope>
    <source>
        <strain evidence="1">20211129_DDA</strain>
        <tissue evidence="1">Liver</tissue>
    </source>
</reference>
<dbReference type="AlphaFoldDB" id="A0AAV7VMW0"/>
<evidence type="ECO:0000313" key="1">
    <source>
        <dbReference type="EMBL" id="KAJ1202032.1"/>
    </source>
</evidence>
<accession>A0AAV7VMW0</accession>
<proteinExistence type="predicted"/>
<dbReference type="Proteomes" id="UP001066276">
    <property type="component" value="Chromosome 2_1"/>
</dbReference>
<sequence>MRPPALPKRLRVLRRSALRFLLCWAAAWVLVNTFLLVHKSVFSERCTDRKSRRILDRLVGIRALFRSNFENVVKVHLDAIN</sequence>
<organism evidence="1 2">
    <name type="scientific">Pleurodeles waltl</name>
    <name type="common">Iberian ribbed newt</name>
    <dbReference type="NCBI Taxonomy" id="8319"/>
    <lineage>
        <taxon>Eukaryota</taxon>
        <taxon>Metazoa</taxon>
        <taxon>Chordata</taxon>
        <taxon>Craniata</taxon>
        <taxon>Vertebrata</taxon>
        <taxon>Euteleostomi</taxon>
        <taxon>Amphibia</taxon>
        <taxon>Batrachia</taxon>
        <taxon>Caudata</taxon>
        <taxon>Salamandroidea</taxon>
        <taxon>Salamandridae</taxon>
        <taxon>Pleurodelinae</taxon>
        <taxon>Pleurodeles</taxon>
    </lineage>
</organism>
<keyword evidence="2" id="KW-1185">Reference proteome</keyword>
<comment type="caution">
    <text evidence="1">The sequence shown here is derived from an EMBL/GenBank/DDBJ whole genome shotgun (WGS) entry which is preliminary data.</text>
</comment>
<gene>
    <name evidence="1" type="ORF">NDU88_005835</name>
</gene>